<evidence type="ECO:0000313" key="2">
    <source>
        <dbReference type="Proteomes" id="UP001732700"/>
    </source>
</evidence>
<reference evidence="1" key="1">
    <citation type="submission" date="2021-05" db="EMBL/GenBank/DDBJ databases">
        <authorList>
            <person name="Scholz U."/>
            <person name="Mascher M."/>
            <person name="Fiebig A."/>
        </authorList>
    </citation>
    <scope>NUCLEOTIDE SEQUENCE [LARGE SCALE GENOMIC DNA]</scope>
</reference>
<reference evidence="1" key="2">
    <citation type="submission" date="2025-09" db="UniProtKB">
        <authorList>
            <consortium name="EnsemblPlants"/>
        </authorList>
    </citation>
    <scope>IDENTIFICATION</scope>
</reference>
<evidence type="ECO:0000313" key="1">
    <source>
        <dbReference type="EnsemblPlants" id="AVESA.00010b.r2.5AG0803390.2.CDS"/>
    </source>
</evidence>
<dbReference type="EnsemblPlants" id="AVESA.00010b.r2.5AG0803390.2">
    <property type="protein sequence ID" value="AVESA.00010b.r2.5AG0803390.2.CDS"/>
    <property type="gene ID" value="AVESA.00010b.r2.5AG0803390"/>
</dbReference>
<dbReference type="Proteomes" id="UP001732700">
    <property type="component" value="Chromosome 5A"/>
</dbReference>
<proteinExistence type="predicted"/>
<protein>
    <submittedName>
        <fullName evidence="1">Uncharacterized protein</fullName>
    </submittedName>
</protein>
<keyword evidence="2" id="KW-1185">Reference proteome</keyword>
<organism evidence="1 2">
    <name type="scientific">Avena sativa</name>
    <name type="common">Oat</name>
    <dbReference type="NCBI Taxonomy" id="4498"/>
    <lineage>
        <taxon>Eukaryota</taxon>
        <taxon>Viridiplantae</taxon>
        <taxon>Streptophyta</taxon>
        <taxon>Embryophyta</taxon>
        <taxon>Tracheophyta</taxon>
        <taxon>Spermatophyta</taxon>
        <taxon>Magnoliopsida</taxon>
        <taxon>Liliopsida</taxon>
        <taxon>Poales</taxon>
        <taxon>Poaceae</taxon>
        <taxon>BOP clade</taxon>
        <taxon>Pooideae</taxon>
        <taxon>Poodae</taxon>
        <taxon>Poeae</taxon>
        <taxon>Poeae Chloroplast Group 1 (Aveneae type)</taxon>
        <taxon>Aveninae</taxon>
        <taxon>Avena</taxon>
    </lineage>
</organism>
<sequence length="577" mass="61961">MDPHPTPFRGKKPAPFHSQDPSRAYQFRGLILYTEKRRSVAAPAKNAAPKPKSVATTRGKTAKKSPTGNAVSTAGAPPPRPRRVFGTVRSSNSLAEKQASAKLSPPPPQKPAKASPPPLQKPAKVSPPPPQKPAKVSPPPLQRPSKLTPPPLQKPSKLSPPNPVRAARPSRPAAKALKKACPGLDLEAKAKKKSHKVSFQDDTAAPVAAPGSGKKVNKASAEDAAGHTPMVPVKALENRPAKSVVTETPFFSAQNCSSCTLDPLESASYWLTQIHLAESVGKHGVSAAFFRLAFECQAQPFHRIKGELRNYVVRHESASTLTPLFDELRLAHGMAVNQPKFDIDGSEKMDKLVTINIVDKKLDDTTLVHECSDCDCAGEVDMTREVNIVKQGEEEMDQPSFERKLDESFEFDDCEAVIVDRLVKEHSDLEKDVGVEVPCDDEIVQSACRSSVSLKESPVASGSSERRISLDKLSPSARCLSAKRLSSGSPFDKKSPLGSATLKRLTSSCPSYKKSCTKGLSSKRMSSGGCSDGEHNATAGAADSSKVIQEEEPASYALVEPLELKEQGEHAAVGEIH</sequence>
<accession>A0ACD5XEU3</accession>
<name>A0ACD5XEU3_AVESA</name>